<gene>
    <name evidence="6" type="ORF">AAE3_LOCUS8219</name>
</gene>
<dbReference type="Pfam" id="PF07992">
    <property type="entry name" value="Pyr_redox_2"/>
    <property type="match status" value="1"/>
</dbReference>
<evidence type="ECO:0000313" key="7">
    <source>
        <dbReference type="Proteomes" id="UP000467700"/>
    </source>
</evidence>
<evidence type="ECO:0000256" key="4">
    <source>
        <dbReference type="SAM" id="MobiDB-lite"/>
    </source>
</evidence>
<dbReference type="Proteomes" id="UP000467700">
    <property type="component" value="Unassembled WGS sequence"/>
</dbReference>
<organism evidence="6 7">
    <name type="scientific">Cyclocybe aegerita</name>
    <name type="common">Black poplar mushroom</name>
    <name type="synonym">Agrocybe aegerita</name>
    <dbReference type="NCBI Taxonomy" id="1973307"/>
    <lineage>
        <taxon>Eukaryota</taxon>
        <taxon>Fungi</taxon>
        <taxon>Dikarya</taxon>
        <taxon>Basidiomycota</taxon>
        <taxon>Agaricomycotina</taxon>
        <taxon>Agaricomycetes</taxon>
        <taxon>Agaricomycetidae</taxon>
        <taxon>Agaricales</taxon>
        <taxon>Agaricineae</taxon>
        <taxon>Bolbitiaceae</taxon>
        <taxon>Cyclocybe</taxon>
    </lineage>
</organism>
<feature type="compositionally biased region" description="Basic and acidic residues" evidence="4">
    <location>
        <begin position="51"/>
        <end position="60"/>
    </location>
</feature>
<evidence type="ECO:0000313" key="6">
    <source>
        <dbReference type="EMBL" id="CAA7266126.1"/>
    </source>
</evidence>
<dbReference type="SUPFAM" id="SSF51905">
    <property type="entry name" value="FAD/NAD(P)-binding domain"/>
    <property type="match status" value="2"/>
</dbReference>
<dbReference type="EMBL" id="CACVBS010000052">
    <property type="protein sequence ID" value="CAA7266126.1"/>
    <property type="molecule type" value="Genomic_DNA"/>
</dbReference>
<evidence type="ECO:0000256" key="2">
    <source>
        <dbReference type="ARBA" id="ARBA00022827"/>
    </source>
</evidence>
<keyword evidence="3" id="KW-0560">Oxidoreductase</keyword>
<dbReference type="GO" id="GO:0050661">
    <property type="term" value="F:NADP binding"/>
    <property type="evidence" value="ECO:0007669"/>
    <property type="project" value="InterPro"/>
</dbReference>
<sequence>MISPTTIEDLPNEILSFIFKILHDDLTIDRGGHGSPISDSQHEDDDENESVDDKKGREETQQNDGSEDADSDCGEEDADEGSNQGSEDDGDSITGDLRDPALFPMAIARVCQRWWGILEGFPKFWTRIAIDTYCQQIDPRYLGRLFHIWVTYLSPSWSSVAEKYPIQAMVAKLEYRPERCFYIELDTKLSGYLVSTLFNFLSITTESATITSCVLKGSFKPFLFIFNPIAVNIPATTDIRSLHFWNGERLSVRNCFCFDDRLLRFLSEGGVWYHELRSQGFKPEFAAFSMTEFDIRDYENFTFRALKPEGMYTANLPPPTTGMTSTPESSTSVLQQPIGIIGAGVAGLICARILLEDGFTDVTLLSRDRSVGGTWARERIYPGLHINNVHGEYRFSALSMPPPADPEEGGGRLSGEDMRDYAERFSAQFLDERAKFKFRTEVRNVARGTGEKEGWDLLVEDLETGGKETVWFAKIVLASGGCSTPSIPPALSQTAAREVGYKGIVVHSTEFASRVGDILSAVPPISESKDADGVVVVGGGKSAQDICTHLANQGRKVTMVFTDVEPFVGGPKPLPAFRRQSRFIAVLTPHIVLRTRLERFLHQTSIGSTFVHWFFKKIQTVAADAFALPIDSPLRSRHNVFWCIRLSDEGVPFAKGFHTFANTGKIKLVSPAHVTGYAQDGQSVLIDNGTSIKAKAVVLCTGYRSSWERIFGAEVAKEIGIDKHLPTTDLKTTWDYKSLQGGPPLRAEHQDEALVTSIHRGIVPAKNLHKRDFAVAGALFSANPGYTYEVVAHWIASYFRGDKMRLPSSMEEAIVLAEERSAWMKARFPNMLGWVNESYSGSYDFWTWPQAADELLEDMYLPSMRSGGNWFNWIFKVINPKEIANLTEERRVKRHFDNWAR</sequence>
<dbReference type="PRINTS" id="PR00370">
    <property type="entry name" value="FMOXYGENASE"/>
</dbReference>
<dbReference type="InterPro" id="IPR023753">
    <property type="entry name" value="FAD/NAD-binding_dom"/>
</dbReference>
<dbReference type="PANTHER" id="PTHR23023">
    <property type="entry name" value="DIMETHYLANILINE MONOOXYGENASE"/>
    <property type="match status" value="1"/>
</dbReference>
<evidence type="ECO:0000256" key="3">
    <source>
        <dbReference type="ARBA" id="ARBA00023002"/>
    </source>
</evidence>
<evidence type="ECO:0000256" key="1">
    <source>
        <dbReference type="ARBA" id="ARBA00022630"/>
    </source>
</evidence>
<feature type="domain" description="FAD/NAD(P)-binding" evidence="5">
    <location>
        <begin position="340"/>
        <end position="560"/>
    </location>
</feature>
<evidence type="ECO:0000259" key="5">
    <source>
        <dbReference type="Pfam" id="PF07992"/>
    </source>
</evidence>
<dbReference type="AlphaFoldDB" id="A0A8S0WUR6"/>
<feature type="compositionally biased region" description="Acidic residues" evidence="4">
    <location>
        <begin position="65"/>
        <end position="91"/>
    </location>
</feature>
<keyword evidence="1" id="KW-0285">Flavoprotein</keyword>
<keyword evidence="2" id="KW-0274">FAD</keyword>
<reference evidence="6 7" key="1">
    <citation type="submission" date="2020-01" db="EMBL/GenBank/DDBJ databases">
        <authorList>
            <person name="Gupta K D."/>
        </authorList>
    </citation>
    <scope>NUCLEOTIDE SEQUENCE [LARGE SCALE GENOMIC DNA]</scope>
</reference>
<keyword evidence="7" id="KW-1185">Reference proteome</keyword>
<protein>
    <recommendedName>
        <fullName evidence="5">FAD/NAD(P)-binding domain-containing protein</fullName>
    </recommendedName>
</protein>
<dbReference type="OrthoDB" id="2915840at2759"/>
<comment type="caution">
    <text evidence="6">The sequence shown here is derived from an EMBL/GenBank/DDBJ whole genome shotgun (WGS) entry which is preliminary data.</text>
</comment>
<dbReference type="InterPro" id="IPR050346">
    <property type="entry name" value="FMO-like"/>
</dbReference>
<dbReference type="InterPro" id="IPR036188">
    <property type="entry name" value="FAD/NAD-bd_sf"/>
</dbReference>
<feature type="region of interest" description="Disordered" evidence="4">
    <location>
        <begin position="29"/>
        <end position="95"/>
    </location>
</feature>
<dbReference type="InterPro" id="IPR000960">
    <property type="entry name" value="Flavin_mOase"/>
</dbReference>
<proteinExistence type="predicted"/>
<dbReference type="GO" id="GO:0050660">
    <property type="term" value="F:flavin adenine dinucleotide binding"/>
    <property type="evidence" value="ECO:0007669"/>
    <property type="project" value="InterPro"/>
</dbReference>
<dbReference type="GO" id="GO:0016491">
    <property type="term" value="F:oxidoreductase activity"/>
    <property type="evidence" value="ECO:0007669"/>
    <property type="project" value="UniProtKB-KW"/>
</dbReference>
<name>A0A8S0WUR6_CYCAE</name>
<dbReference type="Gene3D" id="3.50.50.60">
    <property type="entry name" value="FAD/NAD(P)-binding domain"/>
    <property type="match status" value="3"/>
</dbReference>
<accession>A0A8S0WUR6</accession>